<accession>A0ACC2W914</accession>
<comment type="caution">
    <text evidence="1">The sequence shown here is derived from an EMBL/GenBank/DDBJ whole genome shotgun (WGS) entry which is preliminary data.</text>
</comment>
<proteinExistence type="predicted"/>
<evidence type="ECO:0000313" key="1">
    <source>
        <dbReference type="EMBL" id="KAJ9107704.1"/>
    </source>
</evidence>
<keyword evidence="2" id="KW-1185">Reference proteome</keyword>
<gene>
    <name evidence="1" type="ORF">QFC21_001164</name>
</gene>
<protein>
    <submittedName>
        <fullName evidence="1">Uncharacterized protein</fullName>
    </submittedName>
</protein>
<reference evidence="1" key="1">
    <citation type="submission" date="2023-04" db="EMBL/GenBank/DDBJ databases">
        <title>Draft Genome sequencing of Naganishia species isolated from polar environments using Oxford Nanopore Technology.</title>
        <authorList>
            <person name="Leo P."/>
            <person name="Venkateswaran K."/>
        </authorList>
    </citation>
    <scope>NUCLEOTIDE SEQUENCE</scope>
    <source>
        <strain evidence="1">MNA-CCFEE 5423</strain>
    </source>
</reference>
<dbReference type="Proteomes" id="UP001227268">
    <property type="component" value="Unassembled WGS sequence"/>
</dbReference>
<name>A0ACC2W914_9TREE</name>
<evidence type="ECO:0000313" key="2">
    <source>
        <dbReference type="Proteomes" id="UP001227268"/>
    </source>
</evidence>
<sequence>MSNEAGEAAPPIAWAYHNPSNTNANPQTCSLAFPSRDALREHVLAQHVHAEPPVPVECLEVWQSAGGLWRGKVKVDALKSFRRSLKSDPGASCHAVPYQQVLRNREPLDNSDLREDDPNTLAAHGIPQSQEISVVSQVFSPYITSSDEQPPLQQVTQDAPPINNNSSSSSTNPTHAQPYTPVPNPSPTHSRSHIRNASDESASLPQSNDYETVPGIVPPLLRESPLPAPLPHTASPAHQATAHTSPGDQPFLPQAYTSPPPPPPPSSHPLAPAPAGTAKATTPLHIGIAFGALPSVSSSVSSSGNAASASSGNTNPFTSTSNPPAAAAAASNDHSEMEPGMRTSTAAAAGAAGADSPTSGGRKHVDRPLRFGFGGK</sequence>
<organism evidence="1 2">
    <name type="scientific">Naganishia friedmannii</name>
    <dbReference type="NCBI Taxonomy" id="89922"/>
    <lineage>
        <taxon>Eukaryota</taxon>
        <taxon>Fungi</taxon>
        <taxon>Dikarya</taxon>
        <taxon>Basidiomycota</taxon>
        <taxon>Agaricomycotina</taxon>
        <taxon>Tremellomycetes</taxon>
        <taxon>Filobasidiales</taxon>
        <taxon>Filobasidiaceae</taxon>
        <taxon>Naganishia</taxon>
    </lineage>
</organism>
<dbReference type="EMBL" id="JASBWT010000002">
    <property type="protein sequence ID" value="KAJ9107704.1"/>
    <property type="molecule type" value="Genomic_DNA"/>
</dbReference>